<reference evidence="1" key="2">
    <citation type="journal article" date="2022" name="New Phytol.">
        <title>Evolutionary transition to the ectomycorrhizal habit in the genomes of a hyperdiverse lineage of mushroom-forming fungi.</title>
        <authorList>
            <person name="Looney B."/>
            <person name="Miyauchi S."/>
            <person name="Morin E."/>
            <person name="Drula E."/>
            <person name="Courty P.E."/>
            <person name="Kohler A."/>
            <person name="Kuo A."/>
            <person name="LaButti K."/>
            <person name="Pangilinan J."/>
            <person name="Lipzen A."/>
            <person name="Riley R."/>
            <person name="Andreopoulos W."/>
            <person name="He G."/>
            <person name="Johnson J."/>
            <person name="Nolan M."/>
            <person name="Tritt A."/>
            <person name="Barry K.W."/>
            <person name="Grigoriev I.V."/>
            <person name="Nagy L.G."/>
            <person name="Hibbett D."/>
            <person name="Henrissat B."/>
            <person name="Matheny P.B."/>
            <person name="Labbe J."/>
            <person name="Martin F.M."/>
        </authorList>
    </citation>
    <scope>NUCLEOTIDE SEQUENCE</scope>
    <source>
        <strain evidence="1">FP105234-sp</strain>
    </source>
</reference>
<name>A0ACB8R4Z4_9AGAM</name>
<organism evidence="1 2">
    <name type="scientific">Auriscalpium vulgare</name>
    <dbReference type="NCBI Taxonomy" id="40419"/>
    <lineage>
        <taxon>Eukaryota</taxon>
        <taxon>Fungi</taxon>
        <taxon>Dikarya</taxon>
        <taxon>Basidiomycota</taxon>
        <taxon>Agaricomycotina</taxon>
        <taxon>Agaricomycetes</taxon>
        <taxon>Russulales</taxon>
        <taxon>Auriscalpiaceae</taxon>
        <taxon>Auriscalpium</taxon>
    </lineage>
</organism>
<accession>A0ACB8R4Z4</accession>
<reference evidence="1" key="1">
    <citation type="submission" date="2021-02" db="EMBL/GenBank/DDBJ databases">
        <authorList>
            <consortium name="DOE Joint Genome Institute"/>
            <person name="Ahrendt S."/>
            <person name="Looney B.P."/>
            <person name="Miyauchi S."/>
            <person name="Morin E."/>
            <person name="Drula E."/>
            <person name="Courty P.E."/>
            <person name="Chicoki N."/>
            <person name="Fauchery L."/>
            <person name="Kohler A."/>
            <person name="Kuo A."/>
            <person name="Labutti K."/>
            <person name="Pangilinan J."/>
            <person name="Lipzen A."/>
            <person name="Riley R."/>
            <person name="Andreopoulos W."/>
            <person name="He G."/>
            <person name="Johnson J."/>
            <person name="Barry K.W."/>
            <person name="Grigoriev I.V."/>
            <person name="Nagy L."/>
            <person name="Hibbett D."/>
            <person name="Henrissat B."/>
            <person name="Matheny P.B."/>
            <person name="Labbe J."/>
            <person name="Martin F."/>
        </authorList>
    </citation>
    <scope>NUCLEOTIDE SEQUENCE</scope>
    <source>
        <strain evidence="1">FP105234-sp</strain>
    </source>
</reference>
<keyword evidence="2" id="KW-1185">Reference proteome</keyword>
<evidence type="ECO:0000313" key="1">
    <source>
        <dbReference type="EMBL" id="KAI0038962.1"/>
    </source>
</evidence>
<feature type="non-terminal residue" evidence="1">
    <location>
        <position position="215"/>
    </location>
</feature>
<proteinExistence type="predicted"/>
<comment type="caution">
    <text evidence="1">The sequence shown here is derived from an EMBL/GenBank/DDBJ whole genome shotgun (WGS) entry which is preliminary data.</text>
</comment>
<protein>
    <submittedName>
        <fullName evidence="1">Uncharacterized protein</fullName>
    </submittedName>
</protein>
<sequence length="215" mass="24067">MSDLYIPPNGLYFRLVGYASLHVLFSRTHAQPEVGHTPVTGEYPDQFFTLVPGTGERTGLYLIQSKTTNVLFSRTTGDPKVWHVDGEGNWDDNWFKLVAGTGNNVETFRLLCPATKTVIYSRVEAKPEFLNYPSDGTIYPDQHFSFLFEAMQVDKIDYDVKLGKVVSSASLILVSKPLKNDSDKEQEMKYELDESVTHTSTFEYSSGFTVALGAA</sequence>
<evidence type="ECO:0000313" key="2">
    <source>
        <dbReference type="Proteomes" id="UP000814033"/>
    </source>
</evidence>
<gene>
    <name evidence="1" type="ORF">FA95DRAFT_1528853</name>
</gene>
<dbReference type="EMBL" id="MU276382">
    <property type="protein sequence ID" value="KAI0038962.1"/>
    <property type="molecule type" value="Genomic_DNA"/>
</dbReference>
<dbReference type="Proteomes" id="UP000814033">
    <property type="component" value="Unassembled WGS sequence"/>
</dbReference>